<gene>
    <name evidence="5" type="ORF">GCM10023147_24230</name>
</gene>
<dbReference type="Pfam" id="PF00486">
    <property type="entry name" value="Trans_reg_C"/>
    <property type="match status" value="1"/>
</dbReference>
<dbReference type="Pfam" id="PF25872">
    <property type="entry name" value="HTH_77"/>
    <property type="match status" value="1"/>
</dbReference>
<dbReference type="PRINTS" id="PR00364">
    <property type="entry name" value="DISEASERSIST"/>
</dbReference>
<dbReference type="InterPro" id="IPR036388">
    <property type="entry name" value="WH-like_DNA-bd_sf"/>
</dbReference>
<evidence type="ECO:0000256" key="1">
    <source>
        <dbReference type="ARBA" id="ARBA00005820"/>
    </source>
</evidence>
<evidence type="ECO:0000313" key="6">
    <source>
        <dbReference type="Proteomes" id="UP001500635"/>
    </source>
</evidence>
<dbReference type="Proteomes" id="UP001500635">
    <property type="component" value="Unassembled WGS sequence"/>
</dbReference>
<dbReference type="RefSeq" id="WP_344995775.1">
    <property type="nucleotide sequence ID" value="NZ_BAABFR010000033.1"/>
</dbReference>
<dbReference type="InterPro" id="IPR016032">
    <property type="entry name" value="Sig_transdc_resp-reg_C-effctor"/>
</dbReference>
<dbReference type="SMART" id="SM00862">
    <property type="entry name" value="Trans_reg_C"/>
    <property type="match status" value="1"/>
</dbReference>
<dbReference type="SUPFAM" id="SSF52540">
    <property type="entry name" value="P-loop containing nucleoside triphosphate hydrolases"/>
    <property type="match status" value="1"/>
</dbReference>
<reference evidence="6" key="1">
    <citation type="journal article" date="2019" name="Int. J. Syst. Evol. Microbiol.">
        <title>The Global Catalogue of Microorganisms (GCM) 10K type strain sequencing project: providing services to taxonomists for standard genome sequencing and annotation.</title>
        <authorList>
            <consortium name="The Broad Institute Genomics Platform"/>
            <consortium name="The Broad Institute Genome Sequencing Center for Infectious Disease"/>
            <person name="Wu L."/>
            <person name="Ma J."/>
        </authorList>
    </citation>
    <scope>NUCLEOTIDE SEQUENCE [LARGE SCALE GENOMIC DNA]</scope>
    <source>
        <strain evidence="6">JCM 17688</strain>
    </source>
</reference>
<dbReference type="SUPFAM" id="SSF48452">
    <property type="entry name" value="TPR-like"/>
    <property type="match status" value="1"/>
</dbReference>
<dbReference type="InterPro" id="IPR027417">
    <property type="entry name" value="P-loop_NTPase"/>
</dbReference>
<dbReference type="Gene3D" id="1.10.10.10">
    <property type="entry name" value="Winged helix-like DNA-binding domain superfamily/Winged helix DNA-binding domain"/>
    <property type="match status" value="1"/>
</dbReference>
<accession>A0ABP8JN63</accession>
<dbReference type="Gene3D" id="3.40.50.300">
    <property type="entry name" value="P-loop containing nucleotide triphosphate hydrolases"/>
    <property type="match status" value="1"/>
</dbReference>
<evidence type="ECO:0000259" key="3">
    <source>
        <dbReference type="SMART" id="SM00862"/>
    </source>
</evidence>
<keyword evidence="2" id="KW-0238">DNA-binding</keyword>
<dbReference type="InterPro" id="IPR005158">
    <property type="entry name" value="BTAD"/>
</dbReference>
<dbReference type="InterPro" id="IPR011990">
    <property type="entry name" value="TPR-like_helical_dom_sf"/>
</dbReference>
<comment type="caution">
    <text evidence="5">The sequence shown here is derived from an EMBL/GenBank/DDBJ whole genome shotgun (WGS) entry which is preliminary data.</text>
</comment>
<dbReference type="PANTHER" id="PTHR47691">
    <property type="entry name" value="REGULATOR-RELATED"/>
    <property type="match status" value="1"/>
</dbReference>
<protein>
    <submittedName>
        <fullName evidence="5">BTAD domain-containing putative transcriptional regulator</fullName>
    </submittedName>
</protein>
<comment type="similarity">
    <text evidence="1">Belongs to the AfsR/DnrI/RedD regulatory family.</text>
</comment>
<evidence type="ECO:0000259" key="4">
    <source>
        <dbReference type="SMART" id="SM01043"/>
    </source>
</evidence>
<dbReference type="Pfam" id="PF13401">
    <property type="entry name" value="AAA_22"/>
    <property type="match status" value="1"/>
</dbReference>
<dbReference type="EMBL" id="BAABFR010000033">
    <property type="protein sequence ID" value="GAA4393473.1"/>
    <property type="molecule type" value="Genomic_DNA"/>
</dbReference>
<evidence type="ECO:0000313" key="5">
    <source>
        <dbReference type="EMBL" id="GAA4393473.1"/>
    </source>
</evidence>
<keyword evidence="6" id="KW-1185">Reference proteome</keyword>
<sequence>MPNPPTGGDSARRTRPVVGLLGPVSVAPGAGVFTEISGLRAKRLLAALALGDGRYVSAERLADAVWGDEPPRAVAAALHTQVSRLRQSLAAAGPDATVESGAAGYRLTGCDTDLSLAESEADTADPARVAVARARWRGTPGDDLGDEPDGVAAQVRRRAAALAARLDDLELTAALRRGDYGAARRIAESRCAADPLDETAHIALMHALHGEHRTAEALAVFARLRRTLRRELGAAPGPEAVALNARLLAESDGTATTPAADRPGPHTPAEPIAVGLRASPTDLIGRSDDIDAVLDLLAAHRVVTVQGPGGVGKTRIAHSVGTVLAERRRSLYFVPLAPVTDPAGVAGAVAAVLGVGESDLSAPGRPRLAVGPLAARLAAALRDRAVVLVLDNCEHVIDSAAALVAELVAAAPALTVLATSRGPLMVPGERIYPLPVLAADGPASPAVRLFTLRAQSIRPGATLDGQAVAELCSALDGLPLAIELAAARMRTMTVAEIAAGLGARFALLRTNDRTTEPRHRTLFAVIDWSWELLDDGARRALRRLCRFPGGFTADAAAAVLTDPERVPAPSGFLPDVHDALTALVDQSLLEVTEAGGHTRYRMLETVREYGAERLSAAGEADDVEAAMAAWGRSVARRARALFDSDDRSGLIDLVSSEGENLQWVLLRAIESGDRDTLVAVFPVMSAFWAARGLRAEAGTWGERILDALGTPPTGLSETDRLAWQATVLACASQIIGERRIRAVARARLLLRRLHRPELATSEVTDLLTALGLQRSLSGVFRILLAGTRSQNRDVAIAAISLRLNLRENAGNIDGALRDAAALHAPTLSDPWTRAMTRSNEAGLYGQRGYWAEALPLYRAAASDLDGIGAAAETTQIHSYVVTTLAALGDVAGARRELAEAEALFPAAGPGTAVDPETLTNLLIARADLAAASGEDPLPALREAVHRLTPEKPALISDPGLMMLVSSVACGLVLAGDHAAAERLLPILGSAVTEAVSITGWFDLPQAGTAALAAGLVLGSAPDHTPGDDRPARLALLGMRLGARRDNFVLAHARDAARSRSGLTDDAWECLARRAARMPRRQAAEEILAILASAGIGGNRA</sequence>
<dbReference type="InterPro" id="IPR058852">
    <property type="entry name" value="HTH_77"/>
</dbReference>
<dbReference type="InterPro" id="IPR049945">
    <property type="entry name" value="AAA_22"/>
</dbReference>
<dbReference type="Pfam" id="PF03704">
    <property type="entry name" value="BTAD"/>
    <property type="match status" value="1"/>
</dbReference>
<feature type="domain" description="Bacterial transcriptional activator" evidence="4">
    <location>
        <begin position="112"/>
        <end position="248"/>
    </location>
</feature>
<dbReference type="SMART" id="SM01043">
    <property type="entry name" value="BTAD"/>
    <property type="match status" value="1"/>
</dbReference>
<dbReference type="SUPFAM" id="SSF46894">
    <property type="entry name" value="C-terminal effector domain of the bipartite response regulators"/>
    <property type="match status" value="1"/>
</dbReference>
<dbReference type="InterPro" id="IPR001867">
    <property type="entry name" value="OmpR/PhoB-type_DNA-bd"/>
</dbReference>
<dbReference type="PANTHER" id="PTHR47691:SF3">
    <property type="entry name" value="HTH-TYPE TRANSCRIPTIONAL REGULATOR RV0890C-RELATED"/>
    <property type="match status" value="1"/>
</dbReference>
<dbReference type="Gene3D" id="1.25.40.10">
    <property type="entry name" value="Tetratricopeptide repeat domain"/>
    <property type="match status" value="1"/>
</dbReference>
<organism evidence="5 6">
    <name type="scientific">Tsukamurella soli</name>
    <dbReference type="NCBI Taxonomy" id="644556"/>
    <lineage>
        <taxon>Bacteria</taxon>
        <taxon>Bacillati</taxon>
        <taxon>Actinomycetota</taxon>
        <taxon>Actinomycetes</taxon>
        <taxon>Mycobacteriales</taxon>
        <taxon>Tsukamurellaceae</taxon>
        <taxon>Tsukamurella</taxon>
    </lineage>
</organism>
<name>A0ABP8JN63_9ACTN</name>
<evidence type="ECO:0000256" key="2">
    <source>
        <dbReference type="ARBA" id="ARBA00023125"/>
    </source>
</evidence>
<proteinExistence type="inferred from homology"/>
<feature type="domain" description="OmpR/PhoB-type" evidence="3">
    <location>
        <begin position="33"/>
        <end position="107"/>
    </location>
</feature>